<reference evidence="1" key="1">
    <citation type="journal article" date="2022" name="Microorganisms">
        <title>Antibiotic Susceptibility, Resistance Gene Determinants and Corresponding Genomic Regions in Lactobacillus amylovorus Isolates Derived from Wild Boars and Domestic Pigs.</title>
        <authorList>
            <person name="Moravkova M."/>
            <person name="Kostovova I."/>
            <person name="Kavanova K."/>
            <person name="Pechar R."/>
            <person name="Stanek S."/>
            <person name="Brychta A."/>
            <person name="Zeman M."/>
            <person name="Kubasova T."/>
        </authorList>
    </citation>
    <scope>NUCLEOTIDE SEQUENCE</scope>
    <source>
        <strain evidence="1">M490A</strain>
    </source>
</reference>
<reference evidence="1" key="2">
    <citation type="submission" date="2022-10" db="EMBL/GenBank/DDBJ databases">
        <authorList>
            <person name="Kostovova I."/>
            <person name="Moravkova M."/>
            <person name="Pechar R."/>
        </authorList>
    </citation>
    <scope>NUCLEOTIDE SEQUENCE</scope>
    <source>
        <strain evidence="1">M490A</strain>
    </source>
</reference>
<dbReference type="AlphaFoldDB" id="A0A9X3W3Z4"/>
<evidence type="ECO:0000313" key="1">
    <source>
        <dbReference type="EMBL" id="MDB6257624.1"/>
    </source>
</evidence>
<evidence type="ECO:0000313" key="2">
    <source>
        <dbReference type="Proteomes" id="UP001141981"/>
    </source>
</evidence>
<dbReference type="Proteomes" id="UP001141981">
    <property type="component" value="Unassembled WGS sequence"/>
</dbReference>
<name>A0A9X3W3Z4_LACAM</name>
<comment type="caution">
    <text evidence="1">The sequence shown here is derived from an EMBL/GenBank/DDBJ whole genome shotgun (WGS) entry which is preliminary data.</text>
</comment>
<protein>
    <submittedName>
        <fullName evidence="1">Uncharacterized protein</fullName>
    </submittedName>
</protein>
<dbReference type="EMBL" id="JAOTGY010000004">
    <property type="protein sequence ID" value="MDB6257624.1"/>
    <property type="molecule type" value="Genomic_DNA"/>
</dbReference>
<gene>
    <name evidence="1" type="ORF">ODU72_02855</name>
</gene>
<dbReference type="RefSeq" id="WP_271880653.1">
    <property type="nucleotide sequence ID" value="NZ_JAOTGY010000004.1"/>
</dbReference>
<organism evidence="1 2">
    <name type="scientific">Lactobacillus amylovorus</name>
    <dbReference type="NCBI Taxonomy" id="1604"/>
    <lineage>
        <taxon>Bacteria</taxon>
        <taxon>Bacillati</taxon>
        <taxon>Bacillota</taxon>
        <taxon>Bacilli</taxon>
        <taxon>Lactobacillales</taxon>
        <taxon>Lactobacillaceae</taxon>
        <taxon>Lactobacillus</taxon>
    </lineage>
</organism>
<sequence length="102" mass="11892">MKVKDKQEVLNLFSTILITSQDDLNDFAGVTDRDRLNAILCFAIDIAERMGFSYKEIKKNIRSADPERLKEFADNMDRAFGSIELLKKVEKDNESKNFYRNH</sequence>
<accession>A0A9X3W3Z4</accession>
<proteinExistence type="predicted"/>